<feature type="region of interest" description="Disordered" evidence="11">
    <location>
        <begin position="558"/>
        <end position="599"/>
    </location>
</feature>
<comment type="cofactor">
    <cofactor evidence="1">
        <name>pantetheine 4'-phosphate</name>
        <dbReference type="ChEBI" id="CHEBI:47942"/>
    </cofactor>
</comment>
<dbReference type="Pfam" id="PF02801">
    <property type="entry name" value="Ketoacyl-synt_C"/>
    <property type="match status" value="1"/>
</dbReference>
<dbReference type="FunFam" id="3.30.559.30:FF:000006">
    <property type="entry name" value="Yersiniabactin polyketide/non-ribosomal peptide synthetase"/>
    <property type="match status" value="1"/>
</dbReference>
<dbReference type="GO" id="GO:0004315">
    <property type="term" value="F:3-oxoacyl-[acyl-carrier-protein] synthase activity"/>
    <property type="evidence" value="ECO:0007669"/>
    <property type="project" value="InterPro"/>
</dbReference>
<evidence type="ECO:0000256" key="10">
    <source>
        <dbReference type="ARBA" id="ARBA00033440"/>
    </source>
</evidence>
<proteinExistence type="inferred from homology"/>
<keyword evidence="15" id="KW-1185">Reference proteome</keyword>
<sequence length="2041" mass="224861">MSDFLNHIKTLSPKRLALLAYELHEELETLKQPESIAIVGMGCRFPGGVNDPEAYWQLLQSGRDPITEVPQQRWDVDAYFDADPSVPGKTYTRHGGFLDQVDQFDPDFFGISPREATAMDPQQRLLLEVSWEALERAGYAPQQLKGSRTGVYVAIGTSDYANLQAKTPEGIDAYTGTGSGFCFAAGRLSYVLGLQGPNMALDAACSSSLMAVHLGCQSLRNEECDLVLAGGVNLLLSPESNIVFSATRMMATDGHCKTFDAAADGYVRSEGCAVVALKRFKDAQADGDNILAVIKGTACNHGGASGGLTIPNGAAQQTVVRAALAQANVAASAIQYVEAQGTGTPLGDAIEVRALSQVFKEGRSQQDPLHIASVKTNIGHTETASGMASLLKVVLSMQHQQLPPHLNLKTLNPEIDLGEIPAKIPTELTPWPQHSGPQLAGINSFGMSGTNAHAVLESAPTVTVQSETRPLYLLPLSAKTPGALVELIHRYLQFLQAHPETDLGHLCFTAGVGRSHFLHRCTFVVNSIPQLQQALEEYLETNNTAQYSNDVYKSLEENQSTLHCPPSSPILGGKQTNVSDSPTKVGGPGGPAQALQGSSETSLYTVDSSSIQQTTPDLIFFFPSEQKQSLTWGQQLYETYPVFRATIDQANQILSELKADLIDFKSTSDPDILNFVLPYALAELWQSWGFQPSGLMGSTIAACQAGYFTLEQALHWLIKATPIEQLQPATGILYSDSTDTPVDTATLLDWLRSGDRQTIAPPQGPEQFLIMGNLPQSWGTCDHWTIAAQPDNILLSLRKLYQQGFTVDWDSFYRGFKHQRIPLPTYPFQRQRYWSYLATSGARVSPTPSAKVTETAISRESFASLNPEQRQAELERDLKTRFARAIGINPKQITATTPLSSLAADSIMTTEIKFDLEKQFGYSVPLVQFLTSPTIADLATQILANLDGMVETLPNIELNPTQRHQPFPLNDIQTAYWIGRSGAFEMGNIAAHVYAEFEGQELDCHRLQQAFQQVIDRHPVLRTVILPDGQQQVLADLPPYEMSVLDWRSLSSDLKQQQLEQLRDRLSHQMLDPHAWPLFEVCLARLDEQTVHVFLSIDNLLVDGASLGIICREWGHFYTSLDNDLPTLKLSFRDYVLALQSFEPSERYLQSKNYWQARLQDLPSAPELPLAVAPAQITRPRFVRRTARLSADQWQLLKEQATQLGLTPSGALLAAYTEILAIWSKSRRFCVNLTTFNRLPIHPQVQSLVGDFTSLTLLAVDYREVGTFEVRSQQLQNQLWQDLEHSLVSGVSVLREMMAQTQEQVAMPVVFTSLLANPQLQNSSTFNTDWLGKLVHSIAQTPQVWLDHQVYEEDDELVYNWDVVEGLFPDGMVDAMFSAYGQLLEKLALHSQTWQETQPLPITHVQPQSTQAPLTTALLQDGLVSQAQHQPQHLAVITPTLRLTYGELCQRAQQVGQRLRRLGVQANELVAISMEKGWEQVVAVYGILMAGAAYVPIDPALPMERRDHLLDQGNIKWVLSQNHLQSGMAWPVQIQIIAVDSEALRQEYDAPLTPLQKPTDLAYVIYTSGSTGTPKGVMIDHQGAMNTIEDINHRFEITPQDRILALSSLSFDLSVYDIFGTIAAGGTLIIPAARDVKDAAVWVRLIEKHQVTIWNTVPALMQMLITREPESLQSLRLILMSGDWIPLALPEKIRAVCPESQIISLGGATEASIWSILYPINEIDPSWRSIPYGRAMRNQQFYVLNEHLNPCPVWVPGHLYIGGSGLAQGYWGEPEKTAASFIAHPISGECLYRTGDLGCYRPDGEIEFLGREDQQVKLRGYRIELGEIETALEQHPDVSAAAALVIGASPQKLVACIVLKELPSDQEPGGQDGAGDPSSSGQASVLTQFLAQKLPDYMVPEGFLCLDALPLNANGKVDRRHLQTLWVESPLASSVGYVAPRNALETAVADLWANLLQQDKVGVLDNFFELGGDSLLATQLMARVRQTFQVEVPLRLLFQDPTVATIATAIAEGLAAQVNEELLAELADIAEPETIAPGSQS</sequence>
<dbReference type="InterPro" id="IPR050091">
    <property type="entry name" value="PKS_NRPS_Biosynth_Enz"/>
</dbReference>
<dbReference type="SUPFAM" id="SSF56801">
    <property type="entry name" value="Acetyl-CoA synthetase-like"/>
    <property type="match status" value="1"/>
</dbReference>
<dbReference type="FunFam" id="1.10.1200.10:FF:000016">
    <property type="entry name" value="Non-ribosomal peptide synthase"/>
    <property type="match status" value="1"/>
</dbReference>
<dbReference type="SMART" id="SM00823">
    <property type="entry name" value="PKS_PP"/>
    <property type="match status" value="2"/>
</dbReference>
<dbReference type="Proteomes" id="UP000248857">
    <property type="component" value="Unassembled WGS sequence"/>
</dbReference>
<comment type="similarity">
    <text evidence="3">Belongs to the ATP-dependent AMP-binding enzyme family. MbtB subfamily.</text>
</comment>
<dbReference type="GO" id="GO:0006633">
    <property type="term" value="P:fatty acid biosynthetic process"/>
    <property type="evidence" value="ECO:0007669"/>
    <property type="project" value="InterPro"/>
</dbReference>
<evidence type="ECO:0000256" key="11">
    <source>
        <dbReference type="SAM" id="MobiDB-lite"/>
    </source>
</evidence>
<dbReference type="FunFam" id="3.40.50.12780:FF:000012">
    <property type="entry name" value="Non-ribosomal peptide synthetase"/>
    <property type="match status" value="1"/>
</dbReference>
<dbReference type="InterPro" id="IPR036736">
    <property type="entry name" value="ACP-like_sf"/>
</dbReference>
<dbReference type="InterPro" id="IPR014031">
    <property type="entry name" value="Ketoacyl_synth_C"/>
</dbReference>
<dbReference type="Pfam" id="PF00550">
    <property type="entry name" value="PP-binding"/>
    <property type="match status" value="2"/>
</dbReference>
<dbReference type="InterPro" id="IPR057737">
    <property type="entry name" value="Condensation_MtbB-like"/>
</dbReference>
<dbReference type="InterPro" id="IPR014030">
    <property type="entry name" value="Ketoacyl_synth_N"/>
</dbReference>
<dbReference type="CDD" id="cd00833">
    <property type="entry name" value="PKS"/>
    <property type="match status" value="1"/>
</dbReference>
<protein>
    <recommendedName>
        <fullName evidence="4">Phenyloxazoline synthase MbtB</fullName>
    </recommendedName>
    <alternativeName>
        <fullName evidence="10">Mycobactin synthetase protein B</fullName>
    </alternativeName>
</protein>
<dbReference type="SUPFAM" id="SSF52777">
    <property type="entry name" value="CoA-dependent acyltransferases"/>
    <property type="match status" value="2"/>
</dbReference>
<dbReference type="InterPro" id="IPR023213">
    <property type="entry name" value="CAT-like_dom_sf"/>
</dbReference>
<evidence type="ECO:0000256" key="1">
    <source>
        <dbReference type="ARBA" id="ARBA00001957"/>
    </source>
</evidence>
<feature type="domain" description="Ketosynthase family 3 (KS3)" evidence="13">
    <location>
        <begin position="33"/>
        <end position="458"/>
    </location>
</feature>
<dbReference type="Gene3D" id="3.30.559.30">
    <property type="entry name" value="Nonribosomal peptide synthetase, condensation domain"/>
    <property type="match status" value="1"/>
</dbReference>
<dbReference type="InterPro" id="IPR045851">
    <property type="entry name" value="AMP-bd_C_sf"/>
</dbReference>
<evidence type="ECO:0000313" key="14">
    <source>
        <dbReference type="EMBL" id="PZD72650.1"/>
    </source>
</evidence>
<dbReference type="CDD" id="cd12114">
    <property type="entry name" value="A_NRPS_TlmIV_like"/>
    <property type="match status" value="1"/>
</dbReference>
<dbReference type="Pfam" id="PF00668">
    <property type="entry name" value="Condensation"/>
    <property type="match status" value="1"/>
</dbReference>
<evidence type="ECO:0000256" key="7">
    <source>
        <dbReference type="ARBA" id="ARBA00022598"/>
    </source>
</evidence>
<keyword evidence="8" id="KW-0808">Transferase</keyword>
<dbReference type="NCBIfam" id="TIGR01733">
    <property type="entry name" value="AA-adenyl-dom"/>
    <property type="match status" value="1"/>
</dbReference>
<dbReference type="RefSeq" id="WP_110986922.1">
    <property type="nucleotide sequence ID" value="NZ_CAWNWM010000009.1"/>
</dbReference>
<evidence type="ECO:0000256" key="6">
    <source>
        <dbReference type="ARBA" id="ARBA00022553"/>
    </source>
</evidence>
<evidence type="ECO:0000256" key="4">
    <source>
        <dbReference type="ARBA" id="ARBA00016743"/>
    </source>
</evidence>
<dbReference type="Pfam" id="PF22621">
    <property type="entry name" value="CurL-like_PKS_C"/>
    <property type="match status" value="1"/>
</dbReference>
<evidence type="ECO:0000256" key="9">
    <source>
        <dbReference type="ARBA" id="ARBA00029443"/>
    </source>
</evidence>
<dbReference type="FunFam" id="3.40.47.10:FF:000019">
    <property type="entry name" value="Polyketide synthase type I"/>
    <property type="match status" value="1"/>
</dbReference>
<dbReference type="Pfam" id="PF00501">
    <property type="entry name" value="AMP-binding"/>
    <property type="match status" value="1"/>
</dbReference>
<keyword evidence="6" id="KW-0597">Phosphoprotein</keyword>
<dbReference type="Gene3D" id="3.40.47.10">
    <property type="match status" value="1"/>
</dbReference>
<comment type="pathway">
    <text evidence="2">Siderophore biosynthesis; mycobactin biosynthesis.</text>
</comment>
<keyword evidence="5" id="KW-0596">Phosphopantetheine</keyword>
<dbReference type="Gene3D" id="3.40.366.10">
    <property type="entry name" value="Malonyl-Coenzyme A Acyl Carrier Protein, domain 2"/>
    <property type="match status" value="1"/>
</dbReference>
<keyword evidence="7 14" id="KW-0436">Ligase</keyword>
<reference evidence="14 15" key="1">
    <citation type="journal article" date="2018" name="Sci. Rep.">
        <title>A novel species of the marine cyanobacterium Acaryochloris with a unique pigment content and lifestyle.</title>
        <authorList>
            <person name="Partensky F."/>
            <person name="Six C."/>
            <person name="Ratin M."/>
            <person name="Garczarek L."/>
            <person name="Vaulot D."/>
            <person name="Probert I."/>
            <person name="Calteau A."/>
            <person name="Gourvil P."/>
            <person name="Marie D."/>
            <person name="Grebert T."/>
            <person name="Bouchier C."/>
            <person name="Le Panse S."/>
            <person name="Gachenot M."/>
            <person name="Rodriguez F."/>
            <person name="Garrido J.L."/>
        </authorList>
    </citation>
    <scope>NUCLEOTIDE SEQUENCE [LARGE SCALE GENOMIC DNA]</scope>
    <source>
        <strain evidence="14 15">RCC1774</strain>
    </source>
</reference>
<feature type="domain" description="Carrier" evidence="12">
    <location>
        <begin position="1939"/>
        <end position="2014"/>
    </location>
</feature>
<dbReference type="SMART" id="SM00827">
    <property type="entry name" value="PKS_AT"/>
    <property type="match status" value="1"/>
</dbReference>
<evidence type="ECO:0000256" key="5">
    <source>
        <dbReference type="ARBA" id="ARBA00022450"/>
    </source>
</evidence>
<dbReference type="Pfam" id="PF13193">
    <property type="entry name" value="AMP-binding_C"/>
    <property type="match status" value="1"/>
</dbReference>
<dbReference type="Gene3D" id="3.40.50.980">
    <property type="match status" value="2"/>
</dbReference>
<dbReference type="PROSITE" id="PS52004">
    <property type="entry name" value="KS3_2"/>
    <property type="match status" value="1"/>
</dbReference>
<dbReference type="Gene3D" id="3.30.70.3290">
    <property type="match status" value="2"/>
</dbReference>
<dbReference type="Gene3D" id="2.30.38.10">
    <property type="entry name" value="Luciferase, Domain 3"/>
    <property type="match status" value="1"/>
</dbReference>
<dbReference type="FunFam" id="3.40.50.980:FF:000001">
    <property type="entry name" value="Non-ribosomal peptide synthetase"/>
    <property type="match status" value="1"/>
</dbReference>
<dbReference type="InterPro" id="IPR001227">
    <property type="entry name" value="Ac_transferase_dom_sf"/>
</dbReference>
<dbReference type="SUPFAM" id="SSF52151">
    <property type="entry name" value="FabD/lysophospholipase-like"/>
    <property type="match status" value="1"/>
</dbReference>
<dbReference type="GO" id="GO:0004312">
    <property type="term" value="F:fatty acid synthase activity"/>
    <property type="evidence" value="ECO:0007669"/>
    <property type="project" value="TreeGrafter"/>
</dbReference>
<dbReference type="SMART" id="SM00825">
    <property type="entry name" value="PKS_KS"/>
    <property type="match status" value="1"/>
</dbReference>
<dbReference type="Gene3D" id="1.10.1200.10">
    <property type="entry name" value="ACP-like"/>
    <property type="match status" value="2"/>
</dbReference>
<dbReference type="PANTHER" id="PTHR43775:SF37">
    <property type="entry name" value="SI:DKEY-61P9.11"/>
    <property type="match status" value="1"/>
</dbReference>
<dbReference type="PROSITE" id="PS00606">
    <property type="entry name" value="KS3_1"/>
    <property type="match status" value="1"/>
</dbReference>
<dbReference type="PROSITE" id="PS00455">
    <property type="entry name" value="AMP_BINDING"/>
    <property type="match status" value="1"/>
</dbReference>
<dbReference type="FunFam" id="3.30.559.10:FF:000023">
    <property type="entry name" value="Non-ribosomal peptide synthetase"/>
    <property type="match status" value="1"/>
</dbReference>
<dbReference type="OrthoDB" id="9765680at2"/>
<dbReference type="InterPro" id="IPR020845">
    <property type="entry name" value="AMP-binding_CS"/>
</dbReference>
<dbReference type="GO" id="GO:0044550">
    <property type="term" value="P:secondary metabolite biosynthetic process"/>
    <property type="evidence" value="ECO:0007669"/>
    <property type="project" value="UniProtKB-ARBA"/>
</dbReference>
<evidence type="ECO:0000256" key="3">
    <source>
        <dbReference type="ARBA" id="ARBA00007380"/>
    </source>
</evidence>
<dbReference type="Gene3D" id="3.30.559.10">
    <property type="entry name" value="Chloramphenicol acetyltransferase-like domain"/>
    <property type="match status" value="1"/>
</dbReference>
<dbReference type="SUPFAM" id="SSF53901">
    <property type="entry name" value="Thiolase-like"/>
    <property type="match status" value="1"/>
</dbReference>
<dbReference type="Gene3D" id="3.30.300.30">
    <property type="match status" value="1"/>
</dbReference>
<dbReference type="InterPro" id="IPR025110">
    <property type="entry name" value="AMP-bd_C"/>
</dbReference>
<evidence type="ECO:0000259" key="12">
    <source>
        <dbReference type="PROSITE" id="PS50075"/>
    </source>
</evidence>
<gene>
    <name evidence="14" type="primary">mbtB</name>
    <name evidence="14" type="ORF">C1752_03486</name>
</gene>
<dbReference type="GO" id="GO:0016874">
    <property type="term" value="F:ligase activity"/>
    <property type="evidence" value="ECO:0007669"/>
    <property type="project" value="UniProtKB-KW"/>
</dbReference>
<dbReference type="InterPro" id="IPR020841">
    <property type="entry name" value="PKS_Beta-ketoAc_synthase_dom"/>
</dbReference>
<dbReference type="InterPro" id="IPR009081">
    <property type="entry name" value="PP-bd_ACP"/>
</dbReference>
<evidence type="ECO:0000259" key="13">
    <source>
        <dbReference type="PROSITE" id="PS52004"/>
    </source>
</evidence>
<comment type="similarity">
    <text evidence="9">In the C-terminal section; belongs to the NRP synthetase family.</text>
</comment>
<dbReference type="GO" id="GO:0031177">
    <property type="term" value="F:phosphopantetheine binding"/>
    <property type="evidence" value="ECO:0007669"/>
    <property type="project" value="InterPro"/>
</dbReference>
<dbReference type="CDD" id="cd19535">
    <property type="entry name" value="Cyc_NRPS"/>
    <property type="match status" value="1"/>
</dbReference>
<dbReference type="SUPFAM" id="SSF47336">
    <property type="entry name" value="ACP-like"/>
    <property type="match status" value="2"/>
</dbReference>
<organism evidence="14 15">
    <name type="scientific">Acaryochloris thomasi RCC1774</name>
    <dbReference type="NCBI Taxonomy" id="1764569"/>
    <lineage>
        <taxon>Bacteria</taxon>
        <taxon>Bacillati</taxon>
        <taxon>Cyanobacteriota</taxon>
        <taxon>Cyanophyceae</taxon>
        <taxon>Acaryochloridales</taxon>
        <taxon>Acaryochloridaceae</taxon>
        <taxon>Acaryochloris</taxon>
        <taxon>Acaryochloris thomasi</taxon>
    </lineage>
</organism>
<dbReference type="InterPro" id="IPR000873">
    <property type="entry name" value="AMP-dep_synth/lig_dom"/>
</dbReference>
<dbReference type="PANTHER" id="PTHR43775">
    <property type="entry name" value="FATTY ACID SYNTHASE"/>
    <property type="match status" value="1"/>
</dbReference>
<dbReference type="InterPro" id="IPR016039">
    <property type="entry name" value="Thiolase-like"/>
</dbReference>
<dbReference type="InterPro" id="IPR001242">
    <property type="entry name" value="Condensation_dom"/>
</dbReference>
<feature type="domain" description="Carrier" evidence="12">
    <location>
        <begin position="869"/>
        <end position="946"/>
    </location>
</feature>
<dbReference type="InterPro" id="IPR010071">
    <property type="entry name" value="AA_adenyl_dom"/>
</dbReference>
<dbReference type="InterPro" id="IPR016035">
    <property type="entry name" value="Acyl_Trfase/lysoPLipase"/>
</dbReference>
<dbReference type="PROSITE" id="PS50075">
    <property type="entry name" value="CARRIER"/>
    <property type="match status" value="2"/>
</dbReference>
<accession>A0A2W1JGB7</accession>
<dbReference type="InterPro" id="IPR020806">
    <property type="entry name" value="PKS_PP-bd"/>
</dbReference>
<dbReference type="InterPro" id="IPR018201">
    <property type="entry name" value="Ketoacyl_synth_AS"/>
</dbReference>
<dbReference type="Pfam" id="PF00109">
    <property type="entry name" value="ketoacyl-synt"/>
    <property type="match status" value="1"/>
</dbReference>
<comment type="caution">
    <text evidence="14">The sequence shown here is derived from an EMBL/GenBank/DDBJ whole genome shotgun (WGS) entry which is preliminary data.</text>
</comment>
<name>A0A2W1JGB7_9CYAN</name>
<dbReference type="EMBL" id="PQWO01000009">
    <property type="protein sequence ID" value="PZD72650.1"/>
    <property type="molecule type" value="Genomic_DNA"/>
</dbReference>
<evidence type="ECO:0000313" key="15">
    <source>
        <dbReference type="Proteomes" id="UP000248857"/>
    </source>
</evidence>
<dbReference type="InterPro" id="IPR014043">
    <property type="entry name" value="Acyl_transferase_dom"/>
</dbReference>
<evidence type="ECO:0000256" key="2">
    <source>
        <dbReference type="ARBA" id="ARBA00005102"/>
    </source>
</evidence>
<evidence type="ECO:0000256" key="8">
    <source>
        <dbReference type="ARBA" id="ARBA00022679"/>
    </source>
</evidence>